<evidence type="ECO:0008006" key="3">
    <source>
        <dbReference type="Google" id="ProtNLM"/>
    </source>
</evidence>
<dbReference type="Pfam" id="PF04325">
    <property type="entry name" value="DUF465"/>
    <property type="match status" value="1"/>
</dbReference>
<keyword evidence="2" id="KW-1185">Reference proteome</keyword>
<name>A0A1H8L8B1_9RHOB</name>
<evidence type="ECO:0000313" key="2">
    <source>
        <dbReference type="Proteomes" id="UP000199054"/>
    </source>
</evidence>
<dbReference type="AlphaFoldDB" id="A0A1H8L8B1"/>
<dbReference type="Gene3D" id="6.10.280.50">
    <property type="match status" value="1"/>
</dbReference>
<organism evidence="1 2">
    <name type="scientific">Paracoccus alcaliphilus</name>
    <dbReference type="NCBI Taxonomy" id="34002"/>
    <lineage>
        <taxon>Bacteria</taxon>
        <taxon>Pseudomonadati</taxon>
        <taxon>Pseudomonadota</taxon>
        <taxon>Alphaproteobacteria</taxon>
        <taxon>Rhodobacterales</taxon>
        <taxon>Paracoccaceae</taxon>
        <taxon>Paracoccus</taxon>
    </lineage>
</organism>
<dbReference type="STRING" id="34002.SAMN04489859_102853"/>
<evidence type="ECO:0000313" key="1">
    <source>
        <dbReference type="EMBL" id="SEO01420.1"/>
    </source>
</evidence>
<dbReference type="Proteomes" id="UP000199054">
    <property type="component" value="Unassembled WGS sequence"/>
</dbReference>
<protein>
    <recommendedName>
        <fullName evidence="3">DUF465 domain-containing protein</fullName>
    </recommendedName>
</protein>
<dbReference type="OrthoDB" id="7362854at2"/>
<gene>
    <name evidence="1" type="ORF">SAMN04489859_102853</name>
</gene>
<dbReference type="InterPro" id="IPR007420">
    <property type="entry name" value="DUF465"/>
</dbReference>
<sequence>MSVASHVEELRRKHRVLSEAVEKAQSSPGTNDLEIVAMKREKLRLKEQISRLAH</sequence>
<reference evidence="1 2" key="1">
    <citation type="submission" date="2016-10" db="EMBL/GenBank/DDBJ databases">
        <authorList>
            <person name="de Groot N.N."/>
        </authorList>
    </citation>
    <scope>NUCLEOTIDE SEQUENCE [LARGE SCALE GENOMIC DNA]</scope>
    <source>
        <strain evidence="1 2">DSM 8512</strain>
    </source>
</reference>
<proteinExistence type="predicted"/>
<accession>A0A1H8L8B1</accession>
<dbReference type="InterPro" id="IPR038444">
    <property type="entry name" value="DUF465_sf"/>
</dbReference>
<dbReference type="EMBL" id="FODE01000028">
    <property type="protein sequence ID" value="SEO01420.1"/>
    <property type="molecule type" value="Genomic_DNA"/>
</dbReference>